<feature type="domain" description="DUF7455" evidence="2">
    <location>
        <begin position="11"/>
        <end position="64"/>
    </location>
</feature>
<keyword evidence="4" id="KW-1185">Reference proteome</keyword>
<evidence type="ECO:0000256" key="1">
    <source>
        <dbReference type="SAM" id="MobiDB-lite"/>
    </source>
</evidence>
<dbReference type="InterPro" id="IPR055878">
    <property type="entry name" value="DUF7455"/>
</dbReference>
<dbReference type="Pfam" id="PF24254">
    <property type="entry name" value="DUF7455"/>
    <property type="match status" value="1"/>
</dbReference>
<sequence>MTGTLAPAKQLTAADRCDRCGAQAYIRATLPVGGELLFCAHHGRQHVAVLRDKGAHIQDESARLSDTPKTARDDER</sequence>
<feature type="region of interest" description="Disordered" evidence="1">
    <location>
        <begin position="56"/>
        <end position="76"/>
    </location>
</feature>
<gene>
    <name evidence="3" type="ORF">GCM10010517_17650</name>
</gene>
<name>A0ABN3VUG7_9ACTN</name>
<dbReference type="RefSeq" id="WP_344969570.1">
    <property type="nucleotide sequence ID" value="NZ_BAAAVI010000009.1"/>
</dbReference>
<reference evidence="3 4" key="1">
    <citation type="journal article" date="2019" name="Int. J. Syst. Evol. Microbiol.">
        <title>The Global Catalogue of Microorganisms (GCM) 10K type strain sequencing project: providing services to taxonomists for standard genome sequencing and annotation.</title>
        <authorList>
            <consortium name="The Broad Institute Genomics Platform"/>
            <consortium name="The Broad Institute Genome Sequencing Center for Infectious Disease"/>
            <person name="Wu L."/>
            <person name="Ma J."/>
        </authorList>
    </citation>
    <scope>NUCLEOTIDE SEQUENCE [LARGE SCALE GENOMIC DNA]</scope>
    <source>
        <strain evidence="3 4">JCM 6242</strain>
    </source>
</reference>
<comment type="caution">
    <text evidence="3">The sequence shown here is derived from an EMBL/GenBank/DDBJ whole genome shotgun (WGS) entry which is preliminary data.</text>
</comment>
<dbReference type="EMBL" id="BAAAVI010000009">
    <property type="protein sequence ID" value="GAA2859139.1"/>
    <property type="molecule type" value="Genomic_DNA"/>
</dbReference>
<evidence type="ECO:0000313" key="3">
    <source>
        <dbReference type="EMBL" id="GAA2859139.1"/>
    </source>
</evidence>
<accession>A0ABN3VUG7</accession>
<organism evidence="3 4">
    <name type="scientific">Streptosporangium fragile</name>
    <dbReference type="NCBI Taxonomy" id="46186"/>
    <lineage>
        <taxon>Bacteria</taxon>
        <taxon>Bacillati</taxon>
        <taxon>Actinomycetota</taxon>
        <taxon>Actinomycetes</taxon>
        <taxon>Streptosporangiales</taxon>
        <taxon>Streptosporangiaceae</taxon>
        <taxon>Streptosporangium</taxon>
    </lineage>
</organism>
<evidence type="ECO:0000313" key="4">
    <source>
        <dbReference type="Proteomes" id="UP001500831"/>
    </source>
</evidence>
<proteinExistence type="predicted"/>
<evidence type="ECO:0000259" key="2">
    <source>
        <dbReference type="Pfam" id="PF24254"/>
    </source>
</evidence>
<protein>
    <recommendedName>
        <fullName evidence="2">DUF7455 domain-containing protein</fullName>
    </recommendedName>
</protein>
<dbReference type="Proteomes" id="UP001500831">
    <property type="component" value="Unassembled WGS sequence"/>
</dbReference>